<keyword evidence="4 6" id="KW-1133">Transmembrane helix</keyword>
<sequence length="392" mass="43373">MGNLVKISKQTIFQLLGKVITSVATFIMLGLIARNFGEDGTGTFTLALTYLSIFYLLSDFGFNAHILKQQDMQWQKLLGTRIVWSIILIGISLALLPFWSFATPSFSQSVLIGSLAIMGSAVFVTSNLIFQSKLRYDFSVLASSTGTLIGLAVFLYFISLGLPISVMVLPHMISWIIIALTSLLLVKRFTSKLTPLYDFSYSLKLLKDSWPIAATLALNVVYFRVDSFLLAYFRNISDVGIYNIAFSIFQTALVFPAFIMNAYYPMMLKSLKQIRVIGLILLVIAGLGSLLTFLLAPLLVSILTGGGFEGSVESLQILSLGFPAFFLSSLMLWILVTKNRYKVMLAIYGIGLLVNIVLNLIYIPSGSFIAASWITVLCEYLILTLQVVSLIR</sequence>
<keyword evidence="2" id="KW-1003">Cell membrane</keyword>
<evidence type="ECO:0000256" key="1">
    <source>
        <dbReference type="ARBA" id="ARBA00004651"/>
    </source>
</evidence>
<comment type="subcellular location">
    <subcellularLocation>
        <location evidence="1">Cell membrane</location>
        <topology evidence="1">Multi-pass membrane protein</topology>
    </subcellularLocation>
</comment>
<dbReference type="PANTHER" id="PTHR30250:SF11">
    <property type="entry name" value="O-ANTIGEN TRANSPORTER-RELATED"/>
    <property type="match status" value="1"/>
</dbReference>
<feature type="transmembrane region" description="Helical" evidence="6">
    <location>
        <begin position="82"/>
        <end position="102"/>
    </location>
</feature>
<dbReference type="STRING" id="1797768.A3C59_00830"/>
<keyword evidence="5 6" id="KW-0472">Membrane</keyword>
<feature type="transmembrane region" description="Helical" evidence="6">
    <location>
        <begin position="343"/>
        <end position="362"/>
    </location>
</feature>
<feature type="transmembrane region" description="Helical" evidence="6">
    <location>
        <begin position="108"/>
        <end position="130"/>
    </location>
</feature>
<feature type="transmembrane region" description="Helical" evidence="6">
    <location>
        <begin position="164"/>
        <end position="186"/>
    </location>
</feature>
<organism evidence="7 8">
    <name type="scientific">Candidatus Daviesbacteria bacterium RIFCSPHIGHO2_02_FULL_36_13</name>
    <dbReference type="NCBI Taxonomy" id="1797768"/>
    <lineage>
        <taxon>Bacteria</taxon>
        <taxon>Candidatus Daviesiibacteriota</taxon>
    </lineage>
</organism>
<gene>
    <name evidence="7" type="ORF">A3C59_00830</name>
</gene>
<dbReference type="PANTHER" id="PTHR30250">
    <property type="entry name" value="PST FAMILY PREDICTED COLANIC ACID TRANSPORTER"/>
    <property type="match status" value="1"/>
</dbReference>
<feature type="transmembrane region" description="Helical" evidence="6">
    <location>
        <begin position="137"/>
        <end position="158"/>
    </location>
</feature>
<evidence type="ECO:0000256" key="3">
    <source>
        <dbReference type="ARBA" id="ARBA00022692"/>
    </source>
</evidence>
<name>A0A1F5JRM7_9BACT</name>
<evidence type="ECO:0000256" key="5">
    <source>
        <dbReference type="ARBA" id="ARBA00023136"/>
    </source>
</evidence>
<dbReference type="Pfam" id="PF01943">
    <property type="entry name" value="Polysacc_synt"/>
    <property type="match status" value="1"/>
</dbReference>
<feature type="transmembrane region" description="Helical" evidence="6">
    <location>
        <begin position="276"/>
        <end position="303"/>
    </location>
</feature>
<keyword evidence="3 6" id="KW-0812">Transmembrane</keyword>
<proteinExistence type="predicted"/>
<dbReference type="EMBL" id="MFCV01000042">
    <property type="protein sequence ID" value="OGE31287.1"/>
    <property type="molecule type" value="Genomic_DNA"/>
</dbReference>
<dbReference type="Proteomes" id="UP000176902">
    <property type="component" value="Unassembled WGS sequence"/>
</dbReference>
<dbReference type="InterPro" id="IPR050833">
    <property type="entry name" value="Poly_Biosynth_Transport"/>
</dbReference>
<evidence type="ECO:0000256" key="2">
    <source>
        <dbReference type="ARBA" id="ARBA00022475"/>
    </source>
</evidence>
<feature type="transmembrane region" description="Helical" evidence="6">
    <location>
        <begin position="12"/>
        <end position="32"/>
    </location>
</feature>
<feature type="transmembrane region" description="Helical" evidence="6">
    <location>
        <begin position="315"/>
        <end position="336"/>
    </location>
</feature>
<evidence type="ECO:0000256" key="6">
    <source>
        <dbReference type="SAM" id="Phobius"/>
    </source>
</evidence>
<feature type="transmembrane region" description="Helical" evidence="6">
    <location>
        <begin position="368"/>
        <end position="391"/>
    </location>
</feature>
<feature type="transmembrane region" description="Helical" evidence="6">
    <location>
        <begin position="210"/>
        <end position="233"/>
    </location>
</feature>
<reference evidence="7 8" key="1">
    <citation type="journal article" date="2016" name="Nat. Commun.">
        <title>Thousands of microbial genomes shed light on interconnected biogeochemical processes in an aquifer system.</title>
        <authorList>
            <person name="Anantharaman K."/>
            <person name="Brown C.T."/>
            <person name="Hug L.A."/>
            <person name="Sharon I."/>
            <person name="Castelle C.J."/>
            <person name="Probst A.J."/>
            <person name="Thomas B.C."/>
            <person name="Singh A."/>
            <person name="Wilkins M.J."/>
            <person name="Karaoz U."/>
            <person name="Brodie E.L."/>
            <person name="Williams K.H."/>
            <person name="Hubbard S.S."/>
            <person name="Banfield J.F."/>
        </authorList>
    </citation>
    <scope>NUCLEOTIDE SEQUENCE [LARGE SCALE GENOMIC DNA]</scope>
</reference>
<protein>
    <submittedName>
        <fullName evidence="7">Uncharacterized protein</fullName>
    </submittedName>
</protein>
<dbReference type="InterPro" id="IPR002797">
    <property type="entry name" value="Polysacc_synth"/>
</dbReference>
<comment type="caution">
    <text evidence="7">The sequence shown here is derived from an EMBL/GenBank/DDBJ whole genome shotgun (WGS) entry which is preliminary data.</text>
</comment>
<feature type="transmembrane region" description="Helical" evidence="6">
    <location>
        <begin position="44"/>
        <end position="62"/>
    </location>
</feature>
<feature type="transmembrane region" description="Helical" evidence="6">
    <location>
        <begin position="239"/>
        <end position="264"/>
    </location>
</feature>
<evidence type="ECO:0000313" key="8">
    <source>
        <dbReference type="Proteomes" id="UP000176902"/>
    </source>
</evidence>
<dbReference type="GO" id="GO:0005886">
    <property type="term" value="C:plasma membrane"/>
    <property type="evidence" value="ECO:0007669"/>
    <property type="project" value="UniProtKB-SubCell"/>
</dbReference>
<evidence type="ECO:0000313" key="7">
    <source>
        <dbReference type="EMBL" id="OGE31287.1"/>
    </source>
</evidence>
<dbReference type="AlphaFoldDB" id="A0A1F5JRM7"/>
<accession>A0A1F5JRM7</accession>
<evidence type="ECO:0000256" key="4">
    <source>
        <dbReference type="ARBA" id="ARBA00022989"/>
    </source>
</evidence>